<accession>A0ACC0JLR1</accession>
<sequence length="369" mass="41265">MTMEIENVVNVKLLFFAQSKELAGTKESSILLPKKLSYNQLLNIITESYNLQAIKNNILLAKNEEVCDEAIDIEINELDMDHLQLTADKLSVDAISELVVDDSCGAVSIFVGTTRDNFDGKKVLRLEYEAYEPMALKAMKAICTEIRDKWPAVHGIAIYHRLGNVPCREASVVIAVSSPHRRESLDAVSLCIDLLKAKVPVWKREVYADAAPAWKENVECAWSIDHIDKSLIQINVSDEELQQRIQNFIERKREQVNISNIHDFIPGKEDDQTEDTCARVCNEWGPQTVSDFSQPEPAASGLPASGVPTASGLPAAIAERVLSVEKFLNIGPKSQKEPDEPEQKPAMNFIFSAEDIARKIEQLERMDSM</sequence>
<comment type="caution">
    <text evidence="1">The sequence shown here is derived from an EMBL/GenBank/DDBJ whole genome shotgun (WGS) entry which is preliminary data.</text>
</comment>
<reference evidence="1 2" key="1">
    <citation type="journal article" date="2022" name="Genome Biol. Evol.">
        <title>The Spruce Budworm Genome: Reconstructing the Evolutionary History of Antifreeze Proteins.</title>
        <authorList>
            <person name="Beliveau C."/>
            <person name="Gagne P."/>
            <person name="Picq S."/>
            <person name="Vernygora O."/>
            <person name="Keeling C.I."/>
            <person name="Pinkney K."/>
            <person name="Doucet D."/>
            <person name="Wen F."/>
            <person name="Johnston J.S."/>
            <person name="Maaroufi H."/>
            <person name="Boyle B."/>
            <person name="Laroche J."/>
            <person name="Dewar K."/>
            <person name="Juretic N."/>
            <person name="Blackburn G."/>
            <person name="Nisole A."/>
            <person name="Brunet B."/>
            <person name="Brandao M."/>
            <person name="Lumley L."/>
            <person name="Duan J."/>
            <person name="Quan G."/>
            <person name="Lucarotti C.J."/>
            <person name="Roe A.D."/>
            <person name="Sperling F.A.H."/>
            <person name="Levesque R.C."/>
            <person name="Cusson M."/>
        </authorList>
    </citation>
    <scope>NUCLEOTIDE SEQUENCE [LARGE SCALE GENOMIC DNA]</scope>
    <source>
        <strain evidence="1">Glfc:IPQL:Cfum</strain>
    </source>
</reference>
<organism evidence="1 2">
    <name type="scientific">Choristoneura fumiferana</name>
    <name type="common">Spruce budworm moth</name>
    <name type="synonym">Archips fumiferana</name>
    <dbReference type="NCBI Taxonomy" id="7141"/>
    <lineage>
        <taxon>Eukaryota</taxon>
        <taxon>Metazoa</taxon>
        <taxon>Ecdysozoa</taxon>
        <taxon>Arthropoda</taxon>
        <taxon>Hexapoda</taxon>
        <taxon>Insecta</taxon>
        <taxon>Pterygota</taxon>
        <taxon>Neoptera</taxon>
        <taxon>Endopterygota</taxon>
        <taxon>Lepidoptera</taxon>
        <taxon>Glossata</taxon>
        <taxon>Ditrysia</taxon>
        <taxon>Tortricoidea</taxon>
        <taxon>Tortricidae</taxon>
        <taxon>Tortricinae</taxon>
        <taxon>Choristoneura</taxon>
    </lineage>
</organism>
<evidence type="ECO:0000313" key="1">
    <source>
        <dbReference type="EMBL" id="KAI8424795.1"/>
    </source>
</evidence>
<proteinExistence type="predicted"/>
<dbReference type="EMBL" id="CM046111">
    <property type="protein sequence ID" value="KAI8424795.1"/>
    <property type="molecule type" value="Genomic_DNA"/>
</dbReference>
<evidence type="ECO:0000313" key="2">
    <source>
        <dbReference type="Proteomes" id="UP001064048"/>
    </source>
</evidence>
<gene>
    <name evidence="1" type="ORF">MSG28_006727</name>
</gene>
<name>A0ACC0JLR1_CHOFU</name>
<keyword evidence="2" id="KW-1185">Reference proteome</keyword>
<dbReference type="Proteomes" id="UP001064048">
    <property type="component" value="Chromosome 11"/>
</dbReference>
<protein>
    <submittedName>
        <fullName evidence="1">Uncharacterized protein</fullName>
    </submittedName>
</protein>